<gene>
    <name evidence="2" type="ORF">PCANC_11299</name>
    <name evidence="3" type="ORF">PCASD_06309</name>
    <name evidence="1" type="ORF">PCASD_18130</name>
</gene>
<sequence>MSSHGKYPLPSPLDPEEASNSSLLLAGHCLLPLATAAPSYCSLDPADSSQLPSNRRLPPIAFAAPSCRPLNLEEAPEPIPAARQLLAVAPSHLCALLLLSGPSRGP</sequence>
<accession>A0A2N5SQ03</accession>
<proteinExistence type="predicted"/>
<dbReference type="EMBL" id="PGCJ01000130">
    <property type="protein sequence ID" value="PLW45182.1"/>
    <property type="molecule type" value="Genomic_DNA"/>
</dbReference>
<dbReference type="AlphaFoldDB" id="A0A2N5SQ03"/>
<comment type="caution">
    <text evidence="1">The sequence shown here is derived from an EMBL/GenBank/DDBJ whole genome shotgun (WGS) entry which is preliminary data.</text>
</comment>
<dbReference type="Proteomes" id="UP000235388">
    <property type="component" value="Unassembled WGS sequence"/>
</dbReference>
<protein>
    <submittedName>
        <fullName evidence="1">Uncharacterized protein</fullName>
    </submittedName>
</protein>
<evidence type="ECO:0000313" key="5">
    <source>
        <dbReference type="Proteomes" id="UP000235392"/>
    </source>
</evidence>
<organism evidence="1 5">
    <name type="scientific">Puccinia coronata f. sp. avenae</name>
    <dbReference type="NCBI Taxonomy" id="200324"/>
    <lineage>
        <taxon>Eukaryota</taxon>
        <taxon>Fungi</taxon>
        <taxon>Dikarya</taxon>
        <taxon>Basidiomycota</taxon>
        <taxon>Pucciniomycotina</taxon>
        <taxon>Pucciniomycetes</taxon>
        <taxon>Pucciniales</taxon>
        <taxon>Pucciniaceae</taxon>
        <taxon>Puccinia</taxon>
    </lineage>
</organism>
<evidence type="ECO:0000313" key="2">
    <source>
        <dbReference type="EMBL" id="PLW45182.1"/>
    </source>
</evidence>
<reference evidence="4 5" key="1">
    <citation type="submission" date="2017-11" db="EMBL/GenBank/DDBJ databases">
        <title>De novo assembly and phasing of dikaryotic genomes from two isolates of Puccinia coronata f. sp. avenae, the causal agent of oat crown rust.</title>
        <authorList>
            <person name="Miller M.E."/>
            <person name="Zhang Y."/>
            <person name="Omidvar V."/>
            <person name="Sperschneider J."/>
            <person name="Schwessinger B."/>
            <person name="Raley C."/>
            <person name="Palmer J.M."/>
            <person name="Garnica D."/>
            <person name="Upadhyaya N."/>
            <person name="Rathjen J."/>
            <person name="Taylor J.M."/>
            <person name="Park R.F."/>
            <person name="Dodds P.N."/>
            <person name="Hirsch C.D."/>
            <person name="Kianian S.F."/>
            <person name="Figueroa M."/>
        </authorList>
    </citation>
    <scope>NUCLEOTIDE SEQUENCE [LARGE SCALE GENOMIC DNA]</scope>
    <source>
        <strain evidence="2">12NC29</strain>
        <strain evidence="1">12SD80</strain>
    </source>
</reference>
<name>A0A2N5SQ03_9BASI</name>
<dbReference type="EMBL" id="PGCI01000039">
    <property type="protein sequence ID" value="PLW46458.1"/>
    <property type="molecule type" value="Genomic_DNA"/>
</dbReference>
<evidence type="ECO:0000313" key="4">
    <source>
        <dbReference type="Proteomes" id="UP000235388"/>
    </source>
</evidence>
<dbReference type="Proteomes" id="UP000235392">
    <property type="component" value="Unassembled WGS sequence"/>
</dbReference>
<dbReference type="EMBL" id="PGCI01000800">
    <property type="protein sequence ID" value="PLW15328.1"/>
    <property type="molecule type" value="Genomic_DNA"/>
</dbReference>
<evidence type="ECO:0000313" key="1">
    <source>
        <dbReference type="EMBL" id="PLW15328.1"/>
    </source>
</evidence>
<evidence type="ECO:0000313" key="3">
    <source>
        <dbReference type="EMBL" id="PLW46458.1"/>
    </source>
</evidence>
<keyword evidence="4" id="KW-1185">Reference proteome</keyword>